<name>A0A072UIZ7_MEDTR</name>
<proteinExistence type="predicted"/>
<reference evidence="3 5" key="2">
    <citation type="journal article" date="2014" name="BMC Genomics">
        <title>An improved genome release (version Mt4.0) for the model legume Medicago truncatula.</title>
        <authorList>
            <person name="Tang H."/>
            <person name="Krishnakumar V."/>
            <person name="Bidwell S."/>
            <person name="Rosen B."/>
            <person name="Chan A."/>
            <person name="Zhou S."/>
            <person name="Gentzbittel L."/>
            <person name="Childs K.L."/>
            <person name="Yandell M."/>
            <person name="Gundlach H."/>
            <person name="Mayer K.F."/>
            <person name="Schwartz D.C."/>
            <person name="Town C.D."/>
        </authorList>
    </citation>
    <scope>GENOME REANNOTATION</scope>
    <source>
        <strain evidence="3">A17</strain>
        <strain evidence="4 5">cv. Jemalong A17</strain>
    </source>
</reference>
<dbReference type="InterPro" id="IPR009810">
    <property type="entry name" value="Nodulin_late_dom"/>
</dbReference>
<reference evidence="3 5" key="1">
    <citation type="journal article" date="2011" name="Nature">
        <title>The Medicago genome provides insight into the evolution of rhizobial symbioses.</title>
        <authorList>
            <person name="Young N.D."/>
            <person name="Debelle F."/>
            <person name="Oldroyd G.E."/>
            <person name="Geurts R."/>
            <person name="Cannon S.B."/>
            <person name="Udvardi M.K."/>
            <person name="Benedito V.A."/>
            <person name="Mayer K.F."/>
            <person name="Gouzy J."/>
            <person name="Schoof H."/>
            <person name="Van de Peer Y."/>
            <person name="Proost S."/>
            <person name="Cook D.R."/>
            <person name="Meyers B.C."/>
            <person name="Spannagl M."/>
            <person name="Cheung F."/>
            <person name="De Mita S."/>
            <person name="Krishnakumar V."/>
            <person name="Gundlach H."/>
            <person name="Zhou S."/>
            <person name="Mudge J."/>
            <person name="Bharti A.K."/>
            <person name="Murray J.D."/>
            <person name="Naoumkina M.A."/>
            <person name="Rosen B."/>
            <person name="Silverstein K.A."/>
            <person name="Tang H."/>
            <person name="Rombauts S."/>
            <person name="Zhao P.X."/>
            <person name="Zhou P."/>
            <person name="Barbe V."/>
            <person name="Bardou P."/>
            <person name="Bechner M."/>
            <person name="Bellec A."/>
            <person name="Berger A."/>
            <person name="Berges H."/>
            <person name="Bidwell S."/>
            <person name="Bisseling T."/>
            <person name="Choisne N."/>
            <person name="Couloux A."/>
            <person name="Denny R."/>
            <person name="Deshpande S."/>
            <person name="Dai X."/>
            <person name="Doyle J.J."/>
            <person name="Dudez A.M."/>
            <person name="Farmer A.D."/>
            <person name="Fouteau S."/>
            <person name="Franken C."/>
            <person name="Gibelin C."/>
            <person name="Gish J."/>
            <person name="Goldstein S."/>
            <person name="Gonzalez A.J."/>
            <person name="Green P.J."/>
            <person name="Hallab A."/>
            <person name="Hartog M."/>
            <person name="Hua A."/>
            <person name="Humphray S.J."/>
            <person name="Jeong D.H."/>
            <person name="Jing Y."/>
            <person name="Jocker A."/>
            <person name="Kenton S.M."/>
            <person name="Kim D.J."/>
            <person name="Klee K."/>
            <person name="Lai H."/>
            <person name="Lang C."/>
            <person name="Lin S."/>
            <person name="Macmil S.L."/>
            <person name="Magdelenat G."/>
            <person name="Matthews L."/>
            <person name="McCorrison J."/>
            <person name="Monaghan E.L."/>
            <person name="Mun J.H."/>
            <person name="Najar F.Z."/>
            <person name="Nicholson C."/>
            <person name="Noirot C."/>
            <person name="O'Bleness M."/>
            <person name="Paule C.R."/>
            <person name="Poulain J."/>
            <person name="Prion F."/>
            <person name="Qin B."/>
            <person name="Qu C."/>
            <person name="Retzel E.F."/>
            <person name="Riddle C."/>
            <person name="Sallet E."/>
            <person name="Samain S."/>
            <person name="Samson N."/>
            <person name="Sanders I."/>
            <person name="Saurat O."/>
            <person name="Scarpelli C."/>
            <person name="Schiex T."/>
            <person name="Segurens B."/>
            <person name="Severin A.J."/>
            <person name="Sherrier D.J."/>
            <person name="Shi R."/>
            <person name="Sims S."/>
            <person name="Singer S.R."/>
            <person name="Sinharoy S."/>
            <person name="Sterck L."/>
            <person name="Viollet A."/>
            <person name="Wang B.B."/>
            <person name="Wang K."/>
            <person name="Wang M."/>
            <person name="Wang X."/>
            <person name="Warfsmann J."/>
            <person name="Weissenbach J."/>
            <person name="White D.D."/>
            <person name="White J.D."/>
            <person name="Wiley G.B."/>
            <person name="Wincker P."/>
            <person name="Xing Y."/>
            <person name="Yang L."/>
            <person name="Yao Z."/>
            <person name="Ying F."/>
            <person name="Zhai J."/>
            <person name="Zhou L."/>
            <person name="Zuber A."/>
            <person name="Denarie J."/>
            <person name="Dixon R.A."/>
            <person name="May G.D."/>
            <person name="Schwartz D.C."/>
            <person name="Rogers J."/>
            <person name="Quetier F."/>
            <person name="Town C.D."/>
            <person name="Roe B.A."/>
        </authorList>
    </citation>
    <scope>NUCLEOTIDE SEQUENCE [LARGE SCALE GENOMIC DNA]</scope>
    <source>
        <strain evidence="3">A17</strain>
        <strain evidence="4 5">cv. Jemalong A17</strain>
    </source>
</reference>
<keyword evidence="1" id="KW-0472">Membrane</keyword>
<dbReference type="Pfam" id="PF07127">
    <property type="entry name" value="Nodulin_late"/>
    <property type="match status" value="1"/>
</dbReference>
<evidence type="ECO:0000259" key="2">
    <source>
        <dbReference type="Pfam" id="PF07127"/>
    </source>
</evidence>
<sequence>MAQNYMLIYAMIICLFPYLVVTTKTAIACVTNKDCLKFFTPLDNVKCVGNVCEFFL</sequence>
<protein>
    <submittedName>
        <fullName evidence="3">Nodule Cysteine-Rich (NCR) secreted peptide</fullName>
    </submittedName>
</protein>
<evidence type="ECO:0000313" key="5">
    <source>
        <dbReference type="Proteomes" id="UP000002051"/>
    </source>
</evidence>
<dbReference type="GO" id="GO:0046872">
    <property type="term" value="F:metal ion binding"/>
    <property type="evidence" value="ECO:0007669"/>
    <property type="project" value="InterPro"/>
</dbReference>
<dbReference type="HOGENOM" id="CLU_181053_6_0_1"/>
<reference evidence="4" key="3">
    <citation type="submission" date="2015-04" db="UniProtKB">
        <authorList>
            <consortium name="EnsemblPlants"/>
        </authorList>
    </citation>
    <scope>IDENTIFICATION</scope>
    <source>
        <strain evidence="4">cv. Jemalong A17</strain>
    </source>
</reference>
<evidence type="ECO:0000256" key="1">
    <source>
        <dbReference type="SAM" id="Phobius"/>
    </source>
</evidence>
<evidence type="ECO:0000313" key="3">
    <source>
        <dbReference type="EMBL" id="KEH29371.1"/>
    </source>
</evidence>
<dbReference type="Proteomes" id="UP000002051">
    <property type="component" value="Chromosome 4"/>
</dbReference>
<keyword evidence="5" id="KW-1185">Reference proteome</keyword>
<feature type="transmembrane region" description="Helical" evidence="1">
    <location>
        <begin position="6"/>
        <end position="27"/>
    </location>
</feature>
<dbReference type="EnsemblPlants" id="KEH29371">
    <property type="protein sequence ID" value="KEH29371"/>
    <property type="gene ID" value="MTR_4g035950"/>
</dbReference>
<keyword evidence="1" id="KW-0812">Transmembrane</keyword>
<feature type="domain" description="Late nodulin" evidence="2">
    <location>
        <begin position="1"/>
        <end position="53"/>
    </location>
</feature>
<keyword evidence="1" id="KW-1133">Transmembrane helix</keyword>
<accession>A0A072UIZ7</accession>
<dbReference type="AlphaFoldDB" id="A0A072UIZ7"/>
<organism evidence="3 5">
    <name type="scientific">Medicago truncatula</name>
    <name type="common">Barrel medic</name>
    <name type="synonym">Medicago tribuloides</name>
    <dbReference type="NCBI Taxonomy" id="3880"/>
    <lineage>
        <taxon>Eukaryota</taxon>
        <taxon>Viridiplantae</taxon>
        <taxon>Streptophyta</taxon>
        <taxon>Embryophyta</taxon>
        <taxon>Tracheophyta</taxon>
        <taxon>Spermatophyta</taxon>
        <taxon>Magnoliopsida</taxon>
        <taxon>eudicotyledons</taxon>
        <taxon>Gunneridae</taxon>
        <taxon>Pentapetalae</taxon>
        <taxon>rosids</taxon>
        <taxon>fabids</taxon>
        <taxon>Fabales</taxon>
        <taxon>Fabaceae</taxon>
        <taxon>Papilionoideae</taxon>
        <taxon>50 kb inversion clade</taxon>
        <taxon>NPAAA clade</taxon>
        <taxon>Hologalegina</taxon>
        <taxon>IRL clade</taxon>
        <taxon>Trifolieae</taxon>
        <taxon>Medicago</taxon>
    </lineage>
</organism>
<gene>
    <name evidence="3" type="ordered locus">MTR_4g035950</name>
</gene>
<dbReference type="EMBL" id="CM001220">
    <property type="protein sequence ID" value="KEH29371.1"/>
    <property type="molecule type" value="Genomic_DNA"/>
</dbReference>
<evidence type="ECO:0000313" key="4">
    <source>
        <dbReference type="EnsemblPlants" id="KEH29371"/>
    </source>
</evidence>